<evidence type="ECO:0000313" key="3">
    <source>
        <dbReference type="Proteomes" id="UP000700596"/>
    </source>
</evidence>
<sequence>MYVLTNLLELNNFSTPQLCLFSSPIPYDEYIYENTQEKSPPVSPMSATPDLTNLSIKSSNPSNPSTHHLQWQNVTRHCTAPRTSNRHPEAAPAKPSSSQSSSPNRPTPLTRAPSTFLNRSPRYAATHLQPRPSRAAPKSVRKLTNQFVSIAHAFRARTAKQYISTAQLRGVTNVIRQESDLGRQISNNAIVASRRSSWKRGGRYGGTYRNLDGQASPGKRDRAIAIMRLLV</sequence>
<feature type="compositionally biased region" description="Polar residues" evidence="1">
    <location>
        <begin position="45"/>
        <end position="68"/>
    </location>
</feature>
<name>A0A9P9IRG4_9PLEO</name>
<feature type="compositionally biased region" description="Low complexity" evidence="1">
    <location>
        <begin position="90"/>
        <end position="108"/>
    </location>
</feature>
<evidence type="ECO:0000256" key="1">
    <source>
        <dbReference type="SAM" id="MobiDB-lite"/>
    </source>
</evidence>
<comment type="caution">
    <text evidence="2">The sequence shown here is derived from an EMBL/GenBank/DDBJ whole genome shotgun (WGS) entry which is preliminary data.</text>
</comment>
<dbReference type="EMBL" id="JAGMWT010000005">
    <property type="protein sequence ID" value="KAH7128510.1"/>
    <property type="molecule type" value="Genomic_DNA"/>
</dbReference>
<gene>
    <name evidence="2" type="ORF">B0J11DRAFT_272576</name>
</gene>
<reference evidence="2" key="1">
    <citation type="journal article" date="2021" name="Nat. Commun.">
        <title>Genetic determinants of endophytism in the Arabidopsis root mycobiome.</title>
        <authorList>
            <person name="Mesny F."/>
            <person name="Miyauchi S."/>
            <person name="Thiergart T."/>
            <person name="Pickel B."/>
            <person name="Atanasova L."/>
            <person name="Karlsson M."/>
            <person name="Huettel B."/>
            <person name="Barry K.W."/>
            <person name="Haridas S."/>
            <person name="Chen C."/>
            <person name="Bauer D."/>
            <person name="Andreopoulos W."/>
            <person name="Pangilinan J."/>
            <person name="LaButti K."/>
            <person name="Riley R."/>
            <person name="Lipzen A."/>
            <person name="Clum A."/>
            <person name="Drula E."/>
            <person name="Henrissat B."/>
            <person name="Kohler A."/>
            <person name="Grigoriev I.V."/>
            <person name="Martin F.M."/>
            <person name="Hacquard S."/>
        </authorList>
    </citation>
    <scope>NUCLEOTIDE SEQUENCE</scope>
    <source>
        <strain evidence="2">MPI-CAGE-CH-0243</strain>
    </source>
</reference>
<feature type="region of interest" description="Disordered" evidence="1">
    <location>
        <begin position="80"/>
        <end position="118"/>
    </location>
</feature>
<dbReference type="AlphaFoldDB" id="A0A9P9IRG4"/>
<evidence type="ECO:0000313" key="2">
    <source>
        <dbReference type="EMBL" id="KAH7128510.1"/>
    </source>
</evidence>
<accession>A0A9P9IRG4</accession>
<proteinExistence type="predicted"/>
<organism evidence="2 3">
    <name type="scientific">Dendryphion nanum</name>
    <dbReference type="NCBI Taxonomy" id="256645"/>
    <lineage>
        <taxon>Eukaryota</taxon>
        <taxon>Fungi</taxon>
        <taxon>Dikarya</taxon>
        <taxon>Ascomycota</taxon>
        <taxon>Pezizomycotina</taxon>
        <taxon>Dothideomycetes</taxon>
        <taxon>Pleosporomycetidae</taxon>
        <taxon>Pleosporales</taxon>
        <taxon>Torulaceae</taxon>
        <taxon>Dendryphion</taxon>
    </lineage>
</organism>
<keyword evidence="3" id="KW-1185">Reference proteome</keyword>
<protein>
    <submittedName>
        <fullName evidence="2">Uncharacterized protein</fullName>
    </submittedName>
</protein>
<dbReference type="Proteomes" id="UP000700596">
    <property type="component" value="Unassembled WGS sequence"/>
</dbReference>
<feature type="region of interest" description="Disordered" evidence="1">
    <location>
        <begin position="36"/>
        <end position="68"/>
    </location>
</feature>